<reference evidence="2 3" key="1">
    <citation type="journal article" date="2019" name="Nat. Ecol. Evol.">
        <title>Megaphylogeny resolves global patterns of mushroom evolution.</title>
        <authorList>
            <person name="Varga T."/>
            <person name="Krizsan K."/>
            <person name="Foldi C."/>
            <person name="Dima B."/>
            <person name="Sanchez-Garcia M."/>
            <person name="Sanchez-Ramirez S."/>
            <person name="Szollosi G.J."/>
            <person name="Szarkandi J.G."/>
            <person name="Papp V."/>
            <person name="Albert L."/>
            <person name="Andreopoulos W."/>
            <person name="Angelini C."/>
            <person name="Antonin V."/>
            <person name="Barry K.W."/>
            <person name="Bougher N.L."/>
            <person name="Buchanan P."/>
            <person name="Buyck B."/>
            <person name="Bense V."/>
            <person name="Catcheside P."/>
            <person name="Chovatia M."/>
            <person name="Cooper J."/>
            <person name="Damon W."/>
            <person name="Desjardin D."/>
            <person name="Finy P."/>
            <person name="Geml J."/>
            <person name="Haridas S."/>
            <person name="Hughes K."/>
            <person name="Justo A."/>
            <person name="Karasinski D."/>
            <person name="Kautmanova I."/>
            <person name="Kiss B."/>
            <person name="Kocsube S."/>
            <person name="Kotiranta H."/>
            <person name="LaButti K.M."/>
            <person name="Lechner B.E."/>
            <person name="Liimatainen K."/>
            <person name="Lipzen A."/>
            <person name="Lukacs Z."/>
            <person name="Mihaltcheva S."/>
            <person name="Morgado L.N."/>
            <person name="Niskanen T."/>
            <person name="Noordeloos M.E."/>
            <person name="Ohm R.A."/>
            <person name="Ortiz-Santana B."/>
            <person name="Ovrebo C."/>
            <person name="Racz N."/>
            <person name="Riley R."/>
            <person name="Savchenko A."/>
            <person name="Shiryaev A."/>
            <person name="Soop K."/>
            <person name="Spirin V."/>
            <person name="Szebenyi C."/>
            <person name="Tomsovsky M."/>
            <person name="Tulloss R.E."/>
            <person name="Uehling J."/>
            <person name="Grigoriev I.V."/>
            <person name="Vagvolgyi C."/>
            <person name="Papp T."/>
            <person name="Martin F.M."/>
            <person name="Miettinen O."/>
            <person name="Hibbett D.S."/>
            <person name="Nagy L.G."/>
        </authorList>
    </citation>
    <scope>NUCLEOTIDE SEQUENCE [LARGE SCALE GENOMIC DNA]</scope>
    <source>
        <strain evidence="2 3">CBS 309.79</strain>
    </source>
</reference>
<proteinExistence type="predicted"/>
<keyword evidence="1" id="KW-1133">Transmembrane helix</keyword>
<evidence type="ECO:0000313" key="3">
    <source>
        <dbReference type="Proteomes" id="UP000305067"/>
    </source>
</evidence>
<feature type="transmembrane region" description="Helical" evidence="1">
    <location>
        <begin position="62"/>
        <end position="84"/>
    </location>
</feature>
<gene>
    <name evidence="2" type="ORF">BDV98DRAFT_520323</name>
</gene>
<keyword evidence="1" id="KW-0472">Membrane</keyword>
<dbReference type="EMBL" id="ML178814">
    <property type="protein sequence ID" value="TFL07450.1"/>
    <property type="molecule type" value="Genomic_DNA"/>
</dbReference>
<evidence type="ECO:0000313" key="2">
    <source>
        <dbReference type="EMBL" id="TFL07450.1"/>
    </source>
</evidence>
<dbReference type="PANTHER" id="PTHR28523:SF1">
    <property type="entry name" value="CYTOCHROME C OXIDASE ASSEMBLY FACTOR 1"/>
    <property type="match status" value="1"/>
</dbReference>
<evidence type="ECO:0000256" key="1">
    <source>
        <dbReference type="SAM" id="Phobius"/>
    </source>
</evidence>
<protein>
    <submittedName>
        <fullName evidence="2">Cytochrome oxidase complex assembly protein 1-domain-containing protein</fullName>
    </submittedName>
</protein>
<organism evidence="2 3">
    <name type="scientific">Pterulicium gracile</name>
    <dbReference type="NCBI Taxonomy" id="1884261"/>
    <lineage>
        <taxon>Eukaryota</taxon>
        <taxon>Fungi</taxon>
        <taxon>Dikarya</taxon>
        <taxon>Basidiomycota</taxon>
        <taxon>Agaricomycotina</taxon>
        <taxon>Agaricomycetes</taxon>
        <taxon>Agaricomycetidae</taxon>
        <taxon>Agaricales</taxon>
        <taxon>Pleurotineae</taxon>
        <taxon>Pterulaceae</taxon>
        <taxon>Pterulicium</taxon>
    </lineage>
</organism>
<keyword evidence="3" id="KW-1185">Reference proteome</keyword>
<dbReference type="InterPro" id="IPR014807">
    <property type="entry name" value="Coa1"/>
</dbReference>
<dbReference type="InterPro" id="IPR042432">
    <property type="entry name" value="Coa1_fungi"/>
</dbReference>
<sequence length="198" mass="21968">MLLRPGFQSARVLVRRSYATTGGVPRPLPPRQQPAVEALNATAKPRPYPTRPTRELPRPARAWPIAAAVAVLGVGSWYAFLTYVTNQEKISSSIFKQLMRTVREDAELDQLLGQGIRPQSEWWLNGDPRIHGNIRQLQGNVDLSFRVRGSKGTGTVYFTSVRKEKGDPYTILRFRVIGDGGSVVNVPVHTHSDLVGAE</sequence>
<name>A0A5C3R2Q1_9AGAR</name>
<accession>A0A5C3R2Q1</accession>
<dbReference type="AlphaFoldDB" id="A0A5C3R2Q1"/>
<dbReference type="OrthoDB" id="2100652at2759"/>
<dbReference type="Pfam" id="PF08695">
    <property type="entry name" value="Coa1"/>
    <property type="match status" value="1"/>
</dbReference>
<dbReference type="GO" id="GO:0005743">
    <property type="term" value="C:mitochondrial inner membrane"/>
    <property type="evidence" value="ECO:0007669"/>
    <property type="project" value="TreeGrafter"/>
</dbReference>
<dbReference type="Proteomes" id="UP000305067">
    <property type="component" value="Unassembled WGS sequence"/>
</dbReference>
<dbReference type="PANTHER" id="PTHR28523">
    <property type="entry name" value="CYTOCHROME C OXIDASE ASSEMBLY FACTOR 1"/>
    <property type="match status" value="1"/>
</dbReference>
<dbReference type="GO" id="GO:0033617">
    <property type="term" value="P:mitochondrial respiratory chain complex IV assembly"/>
    <property type="evidence" value="ECO:0007669"/>
    <property type="project" value="InterPro"/>
</dbReference>
<keyword evidence="1" id="KW-0812">Transmembrane</keyword>